<protein>
    <submittedName>
        <fullName evidence="1">Uncharacterized protein</fullName>
    </submittedName>
</protein>
<organism evidence="1 2">
    <name type="scientific">Musa troglodytarum</name>
    <name type="common">fe'i banana</name>
    <dbReference type="NCBI Taxonomy" id="320322"/>
    <lineage>
        <taxon>Eukaryota</taxon>
        <taxon>Viridiplantae</taxon>
        <taxon>Streptophyta</taxon>
        <taxon>Embryophyta</taxon>
        <taxon>Tracheophyta</taxon>
        <taxon>Spermatophyta</taxon>
        <taxon>Magnoliopsida</taxon>
        <taxon>Liliopsida</taxon>
        <taxon>Zingiberales</taxon>
        <taxon>Musaceae</taxon>
        <taxon>Musa</taxon>
    </lineage>
</organism>
<sequence>MKRLVICFAEELRMNDPLKSDSFRKLTEIFKCRVDIIKVSDPYKPVMGNDCTRGPHSGNLVKGHDDGWSPMFDNAVTSCLEFDAHRMYVKMENTPPEVQTM</sequence>
<dbReference type="EMBL" id="CP097510">
    <property type="protein sequence ID" value="URE23782.1"/>
    <property type="molecule type" value="Genomic_DNA"/>
</dbReference>
<accession>A0A9E7KLW9</accession>
<gene>
    <name evidence="1" type="ORF">MUK42_14085</name>
</gene>
<keyword evidence="2" id="KW-1185">Reference proteome</keyword>
<evidence type="ECO:0000313" key="2">
    <source>
        <dbReference type="Proteomes" id="UP001055439"/>
    </source>
</evidence>
<evidence type="ECO:0000313" key="1">
    <source>
        <dbReference type="EMBL" id="URE23782.1"/>
    </source>
</evidence>
<name>A0A9E7KLW9_9LILI</name>
<proteinExistence type="predicted"/>
<reference evidence="1" key="1">
    <citation type="submission" date="2022-05" db="EMBL/GenBank/DDBJ databases">
        <title>The Musa troglodytarum L. genome provides insights into the mechanism of non-climacteric behaviour and enrichment of carotenoids.</title>
        <authorList>
            <person name="Wang J."/>
        </authorList>
    </citation>
    <scope>NUCLEOTIDE SEQUENCE</scope>
    <source>
        <tissue evidence="1">Leaf</tissue>
    </source>
</reference>
<dbReference type="Proteomes" id="UP001055439">
    <property type="component" value="Chromosome 8"/>
</dbReference>
<dbReference type="AlphaFoldDB" id="A0A9E7KLW9"/>